<sequence length="236" mass="26922">MVVTLIATLGCAETVPLPPPAPEGKVVKVYSNIRLEDYVGPEECGGCHLENYTSWKHHPHSRMNQLATAEAILGDFSGASLDYGGRRAVFRREVDDFFVEHFDGDALVRRIRVTRVIGWRYEQDYVGVQVLGPEPRDDPLYTEENRIRFSWSLDRQRWLPQSYLEPTEYPGSEYLGDGSLRHDPFAAERVPFNERCARCHNTYPYDLRLYRMFSEDGMVSGFAPGALNRSVVDSLA</sequence>
<dbReference type="AlphaFoldDB" id="A0A382PGG3"/>
<dbReference type="EMBL" id="UINC01107154">
    <property type="protein sequence ID" value="SVC72316.1"/>
    <property type="molecule type" value="Genomic_DNA"/>
</dbReference>
<dbReference type="InterPro" id="IPR036280">
    <property type="entry name" value="Multihaem_cyt_sf"/>
</dbReference>
<reference evidence="1" key="1">
    <citation type="submission" date="2018-05" db="EMBL/GenBank/DDBJ databases">
        <authorList>
            <person name="Lanie J.A."/>
            <person name="Ng W.-L."/>
            <person name="Kazmierczak K.M."/>
            <person name="Andrzejewski T.M."/>
            <person name="Davidsen T.M."/>
            <person name="Wayne K.J."/>
            <person name="Tettelin H."/>
            <person name="Glass J.I."/>
            <person name="Rusch D."/>
            <person name="Podicherti R."/>
            <person name="Tsui H.-C.T."/>
            <person name="Winkler M.E."/>
        </authorList>
    </citation>
    <scope>NUCLEOTIDE SEQUENCE</scope>
</reference>
<name>A0A382PGG3_9ZZZZ</name>
<protein>
    <recommendedName>
        <fullName evidence="2">Cytochrome c-552/4 domain-containing protein</fullName>
    </recommendedName>
</protein>
<proteinExistence type="predicted"/>
<gene>
    <name evidence="1" type="ORF">METZ01_LOCUS325170</name>
</gene>
<dbReference type="Gene3D" id="1.10.1130.10">
    <property type="entry name" value="Flavocytochrome C3, Chain A"/>
    <property type="match status" value="1"/>
</dbReference>
<evidence type="ECO:0008006" key="2">
    <source>
        <dbReference type="Google" id="ProtNLM"/>
    </source>
</evidence>
<dbReference type="SUPFAM" id="SSF48695">
    <property type="entry name" value="Multiheme cytochromes"/>
    <property type="match status" value="1"/>
</dbReference>
<organism evidence="1">
    <name type="scientific">marine metagenome</name>
    <dbReference type="NCBI Taxonomy" id="408172"/>
    <lineage>
        <taxon>unclassified sequences</taxon>
        <taxon>metagenomes</taxon>
        <taxon>ecological metagenomes</taxon>
    </lineage>
</organism>
<evidence type="ECO:0000313" key="1">
    <source>
        <dbReference type="EMBL" id="SVC72316.1"/>
    </source>
</evidence>
<feature type="non-terminal residue" evidence="1">
    <location>
        <position position="236"/>
    </location>
</feature>
<accession>A0A382PGG3</accession>